<sequence length="160" mass="18053">MSSSEHDSKHFIIQKGKAMCDKGTKFPNFKVSSHQKHYWNDEEGQADYLAVTEDDILFNPPAVPFGNCSVKNGNPCAFAPSGKWTKTYDKVKVMGKSCLTEISELMCATGGKITVMQHGQTSELSKQNIKNADPREMHVYNPIVNFEEFQDSFNDDDEYE</sequence>
<dbReference type="KEGG" id="ctak:4412677_00113"/>
<protein>
    <recommendedName>
        <fullName evidence="3">DUF4280 domain-containing protein</fullName>
    </recommendedName>
</protein>
<evidence type="ECO:0000313" key="2">
    <source>
        <dbReference type="Proteomes" id="UP000215196"/>
    </source>
</evidence>
<name>A0A239WDK9_9FLAO</name>
<proteinExistence type="predicted"/>
<gene>
    <name evidence="1" type="ORF">SAMEA4412677_00113</name>
</gene>
<reference evidence="1 2" key="1">
    <citation type="submission" date="2017-06" db="EMBL/GenBank/DDBJ databases">
        <authorList>
            <consortium name="Pathogen Informatics"/>
        </authorList>
    </citation>
    <scope>NUCLEOTIDE SEQUENCE [LARGE SCALE GENOMIC DNA]</scope>
    <source>
        <strain evidence="1 2">NCTC13490</strain>
    </source>
</reference>
<dbReference type="EMBL" id="LT906465">
    <property type="protein sequence ID" value="SNV32166.1"/>
    <property type="molecule type" value="Genomic_DNA"/>
</dbReference>
<dbReference type="AlphaFoldDB" id="A0A239WDK9"/>
<keyword evidence="2" id="KW-1185">Reference proteome</keyword>
<dbReference type="InterPro" id="IPR025460">
    <property type="entry name" value="DUF4280"/>
</dbReference>
<organism evidence="1 2">
    <name type="scientific">Chryseobacterium taklimakanense</name>
    <dbReference type="NCBI Taxonomy" id="536441"/>
    <lineage>
        <taxon>Bacteria</taxon>
        <taxon>Pseudomonadati</taxon>
        <taxon>Bacteroidota</taxon>
        <taxon>Flavobacteriia</taxon>
        <taxon>Flavobacteriales</taxon>
        <taxon>Weeksellaceae</taxon>
        <taxon>Chryseobacterium group</taxon>
        <taxon>Chryseobacterium</taxon>
    </lineage>
</organism>
<dbReference type="Pfam" id="PF14107">
    <property type="entry name" value="DUF4280"/>
    <property type="match status" value="1"/>
</dbReference>
<accession>A0A239WDK9</accession>
<evidence type="ECO:0000313" key="1">
    <source>
        <dbReference type="EMBL" id="SNV32166.1"/>
    </source>
</evidence>
<dbReference type="Proteomes" id="UP000215196">
    <property type="component" value="Chromosome 1"/>
</dbReference>
<dbReference type="RefSeq" id="WP_095069391.1">
    <property type="nucleotide sequence ID" value="NZ_LT906465.1"/>
</dbReference>
<evidence type="ECO:0008006" key="3">
    <source>
        <dbReference type="Google" id="ProtNLM"/>
    </source>
</evidence>